<keyword evidence="3" id="KW-0472">Membrane</keyword>
<organism evidence="4 5">
    <name type="scientific">Lacipirellula parvula</name>
    <dbReference type="NCBI Taxonomy" id="2650471"/>
    <lineage>
        <taxon>Bacteria</taxon>
        <taxon>Pseudomonadati</taxon>
        <taxon>Planctomycetota</taxon>
        <taxon>Planctomycetia</taxon>
        <taxon>Pirellulales</taxon>
        <taxon>Lacipirellulaceae</taxon>
        <taxon>Lacipirellula</taxon>
    </lineage>
</organism>
<dbReference type="KEGG" id="lpav:PLANPX_2391"/>
<name>A0A5K7XIR1_9BACT</name>
<dbReference type="AlphaFoldDB" id="A0A5K7XIR1"/>
<keyword evidence="1" id="KW-0175">Coiled coil</keyword>
<gene>
    <name evidence="4" type="ORF">PLANPX_2391</name>
</gene>
<reference evidence="5" key="1">
    <citation type="submission" date="2019-10" db="EMBL/GenBank/DDBJ databases">
        <title>Lacipirellula parvula gen. nov., sp. nov., representing a lineage of planctomycetes widespread in freshwater anoxic habitats, and description of the family Lacipirellulaceae.</title>
        <authorList>
            <person name="Dedysh S.N."/>
            <person name="Kulichevskaya I.S."/>
            <person name="Beletsky A.V."/>
            <person name="Rakitin A.L."/>
            <person name="Mardanov A.V."/>
            <person name="Ivanova A.A."/>
            <person name="Saltykova V.X."/>
            <person name="Rijpstra W.I.C."/>
            <person name="Sinninghe Damste J.S."/>
            <person name="Ravin N.V."/>
        </authorList>
    </citation>
    <scope>NUCLEOTIDE SEQUENCE [LARGE SCALE GENOMIC DNA]</scope>
    <source>
        <strain evidence="5">PX69</strain>
    </source>
</reference>
<keyword evidence="3" id="KW-1133">Transmembrane helix</keyword>
<proteinExistence type="predicted"/>
<keyword evidence="5" id="KW-1185">Reference proteome</keyword>
<feature type="transmembrane region" description="Helical" evidence="3">
    <location>
        <begin position="87"/>
        <end position="106"/>
    </location>
</feature>
<evidence type="ECO:0000313" key="4">
    <source>
        <dbReference type="EMBL" id="BBO32779.1"/>
    </source>
</evidence>
<feature type="coiled-coil region" evidence="1">
    <location>
        <begin position="53"/>
        <end position="80"/>
    </location>
</feature>
<evidence type="ECO:0000256" key="2">
    <source>
        <dbReference type="SAM" id="MobiDB-lite"/>
    </source>
</evidence>
<protein>
    <submittedName>
        <fullName evidence="4">Uncharacterized protein</fullName>
    </submittedName>
</protein>
<dbReference type="Proteomes" id="UP000326837">
    <property type="component" value="Chromosome"/>
</dbReference>
<evidence type="ECO:0000256" key="3">
    <source>
        <dbReference type="SAM" id="Phobius"/>
    </source>
</evidence>
<dbReference type="EMBL" id="AP021861">
    <property type="protein sequence ID" value="BBO32779.1"/>
    <property type="molecule type" value="Genomic_DNA"/>
</dbReference>
<sequence>MAASLLWGTIFPAERSWTEEKSQRMTELGTQAHQLGGARDSARRRPNMHGRSVSEIDSEYQKVTAELEQLRVEFEEQRDAPKRVSGVLRWLGIAIIVIGVVGNYASRGG</sequence>
<evidence type="ECO:0000256" key="1">
    <source>
        <dbReference type="SAM" id="Coils"/>
    </source>
</evidence>
<feature type="region of interest" description="Disordered" evidence="2">
    <location>
        <begin position="32"/>
        <end position="53"/>
    </location>
</feature>
<keyword evidence="3" id="KW-0812">Transmembrane</keyword>
<evidence type="ECO:0000313" key="5">
    <source>
        <dbReference type="Proteomes" id="UP000326837"/>
    </source>
</evidence>
<accession>A0A5K7XIR1</accession>